<evidence type="ECO:0000313" key="2">
    <source>
        <dbReference type="Proteomes" id="UP001243375"/>
    </source>
</evidence>
<sequence>MQAELDTLKSRFQEISRNAWPWYSVLGFKLLLHDRILQRVLLHQNVLARYSHTLSRIFKKQSTTLDTEIENLQVSLRAEQEKIDSLDRRSKATDERVKQYSEALSRTASQSLELSSRVSNMQPAQILSSFTSATFKFTKRFEDVFSDLDNHKRTIECIQEDIKNLHHRTVWMVGSSEHDRMDRLEQNGTIALASSQSIQPVSTLVRCRSARRSLQGIPPSASGGFLPPKIQHFEDTSASLDRRIREHEQHMQDWMTAIEKRFTTQHAGLAGHADDEQHRPSAEINIRNSSIEQLDEEKIKELLEKKLKAVVTQSKNKFDVHEARITALEKDVYKPAQQTLPVGDRLDNLEYDAGNALGQLKELTAQMSDTVDSVSSLHNLVDNLRLDRKNLGKKGNDSTYHEFLQSMKRAIKLVEEHHGSAFTKIKEFEERMVDIERAVNQIGLRLMQTSRHPDMRVALEDCPKEAHDALAVSFIGLKQRLDEMRADMLAMDTKIMDCLRVIDIFGLQPEPTPMKVTIASNTTSDFERDIVSRPSDTEWPPTPSSFSAESDGETVVRLPAGKQSSEAPSIHMQNSPSENIDTASSPPVGTVFDPFLKDIGDLTERFRALKGDFGSTAFVSSTFGRVATADEASSGSLREETVQNNTGSSARQLNDGSIKRFRTRVKTWVSFEKNTDTSHSLARDLQLVGDPSVVKSPSTTILRPFSSM</sequence>
<name>A0ACC2XEB9_9TREE</name>
<dbReference type="Proteomes" id="UP001243375">
    <property type="component" value="Unassembled WGS sequence"/>
</dbReference>
<organism evidence="1 2">
    <name type="scientific">Naganishia vaughanmartiniae</name>
    <dbReference type="NCBI Taxonomy" id="1424756"/>
    <lineage>
        <taxon>Eukaryota</taxon>
        <taxon>Fungi</taxon>
        <taxon>Dikarya</taxon>
        <taxon>Basidiomycota</taxon>
        <taxon>Agaricomycotina</taxon>
        <taxon>Tremellomycetes</taxon>
        <taxon>Filobasidiales</taxon>
        <taxon>Filobasidiaceae</taxon>
        <taxon>Naganishia</taxon>
    </lineage>
</organism>
<dbReference type="EMBL" id="JASBWU010000005">
    <property type="protein sequence ID" value="KAJ9121774.1"/>
    <property type="molecule type" value="Genomic_DNA"/>
</dbReference>
<gene>
    <name evidence="1" type="ORF">QFC22_002396</name>
</gene>
<protein>
    <submittedName>
        <fullName evidence="1">Uncharacterized protein</fullName>
    </submittedName>
</protein>
<keyword evidence="2" id="KW-1185">Reference proteome</keyword>
<evidence type="ECO:0000313" key="1">
    <source>
        <dbReference type="EMBL" id="KAJ9121774.1"/>
    </source>
</evidence>
<reference evidence="1" key="1">
    <citation type="submission" date="2023-04" db="EMBL/GenBank/DDBJ databases">
        <title>Draft Genome sequencing of Naganishia species isolated from polar environments using Oxford Nanopore Technology.</title>
        <authorList>
            <person name="Leo P."/>
            <person name="Venkateswaran K."/>
        </authorList>
    </citation>
    <scope>NUCLEOTIDE SEQUENCE</scope>
    <source>
        <strain evidence="1">MNA-CCFEE 5425</strain>
    </source>
</reference>
<accession>A0ACC2XEB9</accession>
<comment type="caution">
    <text evidence="1">The sequence shown here is derived from an EMBL/GenBank/DDBJ whole genome shotgun (WGS) entry which is preliminary data.</text>
</comment>
<proteinExistence type="predicted"/>